<dbReference type="Gene3D" id="3.30.200.20">
    <property type="entry name" value="Phosphorylase Kinase, domain 1"/>
    <property type="match status" value="1"/>
</dbReference>
<dbReference type="SUPFAM" id="SSF56112">
    <property type="entry name" value="Protein kinase-like (PK-like)"/>
    <property type="match status" value="1"/>
</dbReference>
<dbReference type="PANTHER" id="PTHR45637">
    <property type="entry name" value="FLIPPASE KINASE 1-RELATED"/>
    <property type="match status" value="1"/>
</dbReference>
<evidence type="ECO:0000259" key="12">
    <source>
        <dbReference type="PROSITE" id="PS51285"/>
    </source>
</evidence>
<dbReference type="Gramene" id="Aco029952.1.mrna1">
    <property type="protein sequence ID" value="Aco029952.1.mrna1"/>
    <property type="gene ID" value="Aco029952.1.path1"/>
</dbReference>
<dbReference type="PROSITE" id="PS00108">
    <property type="entry name" value="PROTEIN_KINASE_ST"/>
    <property type="match status" value="1"/>
</dbReference>
<organism evidence="13 14">
    <name type="scientific">Ananas comosus</name>
    <name type="common">Pineapple</name>
    <name type="synonym">Ananas ananas</name>
    <dbReference type="NCBI Taxonomy" id="4615"/>
    <lineage>
        <taxon>Eukaryota</taxon>
        <taxon>Viridiplantae</taxon>
        <taxon>Streptophyta</taxon>
        <taxon>Embryophyta</taxon>
        <taxon>Tracheophyta</taxon>
        <taxon>Spermatophyta</taxon>
        <taxon>Magnoliopsida</taxon>
        <taxon>Liliopsida</taxon>
        <taxon>Poales</taxon>
        <taxon>Bromeliaceae</taxon>
        <taxon>Bromelioideae</taxon>
        <taxon>Ananas</taxon>
    </lineage>
</organism>
<keyword evidence="7" id="KW-0067">ATP-binding</keyword>
<dbReference type="PROSITE" id="PS50011">
    <property type="entry name" value="PROTEIN_KINASE_DOM"/>
    <property type="match status" value="1"/>
</dbReference>
<dbReference type="InterPro" id="IPR000719">
    <property type="entry name" value="Prot_kinase_dom"/>
</dbReference>
<keyword evidence="4" id="KW-0808">Transferase</keyword>
<evidence type="ECO:0000256" key="9">
    <source>
        <dbReference type="ARBA" id="ARBA00048679"/>
    </source>
</evidence>
<sequence length="426" mass="46416">MADSPSPPPPPPHLDLGNLKALSVLGRGSKGVVFLVRLAGGGEEEPLLALKAMSRAALERRSLSGDGGGGGAYRRVRVERDVLGALRHPLLPALRGVVSTEKVVGFAMERWCCGGDLGALRRRQADGMFSDEVIRFYAAELVLALEYLHGLGIVHRDLKSENILIQDDGHLMLVDFDLAAKLPNRSPSPSPSPSPPPTVSVASSVGKKKKKVRKKRLSSHFCLSGDPEVSPETAAGPPPLEAEPAMSSSKSNSFVGTEDYVAPEVVAGGGHDFAVDWWGLGVVLYEMLYGRTPFRGQNRKETFYRIVAKDPDLVGERTPLRDLIARLLEKDPAKRIAREGVRRHAFFRGADWESVLTVARPPFIPPPRAERENEDYDAIDVEKVVDQVFERGGDAAKGGKGEKVEEKNSCEEQVRDSPQTDDFSVF</sequence>
<reference evidence="14" key="2">
    <citation type="submission" date="2025-08" db="UniProtKB">
        <authorList>
            <consortium name="RefSeq"/>
        </authorList>
    </citation>
    <scope>IDENTIFICATION</scope>
    <source>
        <tissue evidence="14">Leaf</tissue>
    </source>
</reference>
<gene>
    <name evidence="14" type="primary">LOC109725457</name>
</gene>
<dbReference type="GeneID" id="109725457"/>
<evidence type="ECO:0000256" key="4">
    <source>
        <dbReference type="ARBA" id="ARBA00022679"/>
    </source>
</evidence>
<name>A0A6P5GWQ7_ANACO</name>
<evidence type="ECO:0000256" key="3">
    <source>
        <dbReference type="ARBA" id="ARBA00022527"/>
    </source>
</evidence>
<dbReference type="GO" id="GO:0005524">
    <property type="term" value="F:ATP binding"/>
    <property type="evidence" value="ECO:0007669"/>
    <property type="project" value="UniProtKB-KW"/>
</dbReference>
<proteinExistence type="inferred from homology"/>
<dbReference type="GO" id="GO:0004674">
    <property type="term" value="F:protein serine/threonine kinase activity"/>
    <property type="evidence" value="ECO:0007669"/>
    <property type="project" value="UniProtKB-KW"/>
</dbReference>
<dbReference type="Gene3D" id="1.10.510.10">
    <property type="entry name" value="Transferase(Phosphotransferase) domain 1"/>
    <property type="match status" value="2"/>
</dbReference>
<comment type="similarity">
    <text evidence="1">Belongs to the protein kinase superfamily. AGC Ser/Thr protein kinase family.</text>
</comment>
<dbReference type="FunFam" id="1.10.510.10:FF:000312">
    <property type="entry name" value="Serine/threonine-protein kinase OXI1"/>
    <property type="match status" value="1"/>
</dbReference>
<evidence type="ECO:0000313" key="13">
    <source>
        <dbReference type="Proteomes" id="UP000515123"/>
    </source>
</evidence>
<feature type="region of interest" description="Disordered" evidence="10">
    <location>
        <begin position="184"/>
        <end position="253"/>
    </location>
</feature>
<feature type="domain" description="AGC-kinase C-terminal" evidence="12">
    <location>
        <begin position="348"/>
        <end position="426"/>
    </location>
</feature>
<feature type="region of interest" description="Disordered" evidence="10">
    <location>
        <begin position="392"/>
        <end position="426"/>
    </location>
</feature>
<feature type="compositionally biased region" description="Basic residues" evidence="10">
    <location>
        <begin position="206"/>
        <end position="218"/>
    </location>
</feature>
<dbReference type="SMART" id="SM00220">
    <property type="entry name" value="S_TKc"/>
    <property type="match status" value="1"/>
</dbReference>
<accession>A0A6P5GWQ7</accession>
<keyword evidence="3" id="KW-0723">Serine/threonine-protein kinase</keyword>
<evidence type="ECO:0000256" key="10">
    <source>
        <dbReference type="SAM" id="MobiDB-lite"/>
    </source>
</evidence>
<evidence type="ECO:0000256" key="2">
    <source>
        <dbReference type="ARBA" id="ARBA00012513"/>
    </source>
</evidence>
<evidence type="ECO:0000259" key="11">
    <source>
        <dbReference type="PROSITE" id="PS50011"/>
    </source>
</evidence>
<reference evidence="13" key="1">
    <citation type="journal article" date="2015" name="Nat. Genet.">
        <title>The pineapple genome and the evolution of CAM photosynthesis.</title>
        <authorList>
            <person name="Ming R."/>
            <person name="VanBuren R."/>
            <person name="Wai C.M."/>
            <person name="Tang H."/>
            <person name="Schatz M.C."/>
            <person name="Bowers J.E."/>
            <person name="Lyons E."/>
            <person name="Wang M.L."/>
            <person name="Chen J."/>
            <person name="Biggers E."/>
            <person name="Zhang J."/>
            <person name="Huang L."/>
            <person name="Zhang L."/>
            <person name="Miao W."/>
            <person name="Zhang J."/>
            <person name="Ye Z."/>
            <person name="Miao C."/>
            <person name="Lin Z."/>
            <person name="Wang H."/>
            <person name="Zhou H."/>
            <person name="Yim W.C."/>
            <person name="Priest H.D."/>
            <person name="Zheng C."/>
            <person name="Woodhouse M."/>
            <person name="Edger P.P."/>
            <person name="Guyot R."/>
            <person name="Guo H.B."/>
            <person name="Guo H."/>
            <person name="Zheng G."/>
            <person name="Singh R."/>
            <person name="Sharma A."/>
            <person name="Min X."/>
            <person name="Zheng Y."/>
            <person name="Lee H."/>
            <person name="Gurtowski J."/>
            <person name="Sedlazeck F.J."/>
            <person name="Harkess A."/>
            <person name="McKain M.R."/>
            <person name="Liao Z."/>
            <person name="Fang J."/>
            <person name="Liu J."/>
            <person name="Zhang X."/>
            <person name="Zhang Q."/>
            <person name="Hu W."/>
            <person name="Qin Y."/>
            <person name="Wang K."/>
            <person name="Chen L.Y."/>
            <person name="Shirley N."/>
            <person name="Lin Y.R."/>
            <person name="Liu L.Y."/>
            <person name="Hernandez A.G."/>
            <person name="Wright C.L."/>
            <person name="Bulone V."/>
            <person name="Tuskan G.A."/>
            <person name="Heath K."/>
            <person name="Zee F."/>
            <person name="Moore P.H."/>
            <person name="Sunkar R."/>
            <person name="Leebens-Mack J.H."/>
            <person name="Mockler T."/>
            <person name="Bennetzen J.L."/>
            <person name="Freeling M."/>
            <person name="Sankoff D."/>
            <person name="Paterson A.H."/>
            <person name="Zhu X."/>
            <person name="Yang X."/>
            <person name="Smith J.A."/>
            <person name="Cushman J.C."/>
            <person name="Paull R.E."/>
            <person name="Yu Q."/>
        </authorList>
    </citation>
    <scope>NUCLEOTIDE SEQUENCE [LARGE SCALE GENOMIC DNA]</scope>
    <source>
        <strain evidence="13">cv. F153</strain>
    </source>
</reference>
<evidence type="ECO:0000256" key="5">
    <source>
        <dbReference type="ARBA" id="ARBA00022741"/>
    </source>
</evidence>
<dbReference type="InterPro" id="IPR011009">
    <property type="entry name" value="Kinase-like_dom_sf"/>
</dbReference>
<evidence type="ECO:0000256" key="6">
    <source>
        <dbReference type="ARBA" id="ARBA00022777"/>
    </source>
</evidence>
<dbReference type="PROSITE" id="PS51285">
    <property type="entry name" value="AGC_KINASE_CTER"/>
    <property type="match status" value="1"/>
</dbReference>
<dbReference type="AlphaFoldDB" id="A0A6P5GWQ7"/>
<dbReference type="EC" id="2.7.11.1" evidence="2"/>
<comment type="catalytic activity">
    <reaction evidence="9">
        <text>L-seryl-[protein] + ATP = O-phospho-L-seryl-[protein] + ADP + H(+)</text>
        <dbReference type="Rhea" id="RHEA:17989"/>
        <dbReference type="Rhea" id="RHEA-COMP:9863"/>
        <dbReference type="Rhea" id="RHEA-COMP:11604"/>
        <dbReference type="ChEBI" id="CHEBI:15378"/>
        <dbReference type="ChEBI" id="CHEBI:29999"/>
        <dbReference type="ChEBI" id="CHEBI:30616"/>
        <dbReference type="ChEBI" id="CHEBI:83421"/>
        <dbReference type="ChEBI" id="CHEBI:456216"/>
        <dbReference type="EC" id="2.7.11.1"/>
    </reaction>
</comment>
<dbReference type="FunFam" id="1.10.510.10:FF:000294">
    <property type="entry name" value="Serine/threonine-protein kinase OXI1"/>
    <property type="match status" value="1"/>
</dbReference>
<comment type="catalytic activity">
    <reaction evidence="8">
        <text>L-threonyl-[protein] + ATP = O-phospho-L-threonyl-[protein] + ADP + H(+)</text>
        <dbReference type="Rhea" id="RHEA:46608"/>
        <dbReference type="Rhea" id="RHEA-COMP:11060"/>
        <dbReference type="Rhea" id="RHEA-COMP:11605"/>
        <dbReference type="ChEBI" id="CHEBI:15378"/>
        <dbReference type="ChEBI" id="CHEBI:30013"/>
        <dbReference type="ChEBI" id="CHEBI:30616"/>
        <dbReference type="ChEBI" id="CHEBI:61977"/>
        <dbReference type="ChEBI" id="CHEBI:456216"/>
        <dbReference type="EC" id="2.7.11.1"/>
    </reaction>
</comment>
<dbReference type="Pfam" id="PF00069">
    <property type="entry name" value="Pkinase"/>
    <property type="match status" value="2"/>
</dbReference>
<evidence type="ECO:0000313" key="14">
    <source>
        <dbReference type="RefSeq" id="XP_020110238.1"/>
    </source>
</evidence>
<dbReference type="RefSeq" id="XP_020110238.1">
    <property type="nucleotide sequence ID" value="XM_020254649.1"/>
</dbReference>
<keyword evidence="13" id="KW-1185">Reference proteome</keyword>
<keyword evidence="6" id="KW-0418">Kinase</keyword>
<protein>
    <recommendedName>
        <fullName evidence="2">non-specific serine/threonine protein kinase</fullName>
        <ecNumber evidence="2">2.7.11.1</ecNumber>
    </recommendedName>
</protein>
<feature type="domain" description="Protein kinase" evidence="11">
    <location>
        <begin position="19"/>
        <end position="347"/>
    </location>
</feature>
<dbReference type="InterPro" id="IPR000961">
    <property type="entry name" value="AGC-kinase_C"/>
</dbReference>
<evidence type="ECO:0000256" key="1">
    <source>
        <dbReference type="ARBA" id="ARBA00009903"/>
    </source>
</evidence>
<feature type="compositionally biased region" description="Pro residues" evidence="10">
    <location>
        <begin position="186"/>
        <end position="198"/>
    </location>
</feature>
<keyword evidence="5" id="KW-0547">Nucleotide-binding</keyword>
<dbReference type="OrthoDB" id="432483at2759"/>
<dbReference type="Proteomes" id="UP000515123">
    <property type="component" value="Linkage group 20"/>
</dbReference>
<feature type="compositionally biased region" description="Basic and acidic residues" evidence="10">
    <location>
        <begin position="392"/>
        <end position="415"/>
    </location>
</feature>
<dbReference type="InterPro" id="IPR008271">
    <property type="entry name" value="Ser/Thr_kinase_AS"/>
</dbReference>
<evidence type="ECO:0000256" key="7">
    <source>
        <dbReference type="ARBA" id="ARBA00022840"/>
    </source>
</evidence>
<evidence type="ECO:0000256" key="8">
    <source>
        <dbReference type="ARBA" id="ARBA00047899"/>
    </source>
</evidence>
<feature type="compositionally biased region" description="Polar residues" evidence="10">
    <location>
        <begin position="416"/>
        <end position="426"/>
    </location>
</feature>